<dbReference type="InterPro" id="IPR005561">
    <property type="entry name" value="ANTAR"/>
</dbReference>
<dbReference type="SUPFAM" id="SSF52172">
    <property type="entry name" value="CheY-like"/>
    <property type="match status" value="1"/>
</dbReference>
<evidence type="ECO:0000256" key="1">
    <source>
        <dbReference type="ARBA" id="ARBA00023125"/>
    </source>
</evidence>
<dbReference type="GO" id="GO:0032993">
    <property type="term" value="C:protein-DNA complex"/>
    <property type="evidence" value="ECO:0007669"/>
    <property type="project" value="TreeGrafter"/>
</dbReference>
<dbReference type="KEGG" id="serj:SGUI_0224"/>
<dbReference type="PROSITE" id="PS50110">
    <property type="entry name" value="RESPONSE_REGULATORY"/>
    <property type="match status" value="1"/>
</dbReference>
<dbReference type="InterPro" id="IPR039420">
    <property type="entry name" value="WalR-like"/>
</dbReference>
<feature type="modified residue" description="4-aspartylphosphate" evidence="2">
    <location>
        <position position="76"/>
    </location>
</feature>
<accession>A0A1B1N864</accession>
<dbReference type="Gene3D" id="1.10.10.10">
    <property type="entry name" value="Winged helix-like DNA-binding domain superfamily/Winged helix DNA-binding domain"/>
    <property type="match status" value="1"/>
</dbReference>
<name>A0A1B1N864_9MICO</name>
<dbReference type="PROSITE" id="PS50921">
    <property type="entry name" value="ANTAR"/>
    <property type="match status" value="1"/>
</dbReference>
<keyword evidence="2" id="KW-0597">Phosphoprotein</keyword>
<evidence type="ECO:0000313" key="6">
    <source>
        <dbReference type="Proteomes" id="UP000092482"/>
    </source>
</evidence>
<dbReference type="OrthoDB" id="9808843at2"/>
<organism evidence="5 6">
    <name type="scientific">Serinicoccus hydrothermalis</name>
    <dbReference type="NCBI Taxonomy" id="1758689"/>
    <lineage>
        <taxon>Bacteria</taxon>
        <taxon>Bacillati</taxon>
        <taxon>Actinomycetota</taxon>
        <taxon>Actinomycetes</taxon>
        <taxon>Micrococcales</taxon>
        <taxon>Ornithinimicrobiaceae</taxon>
        <taxon>Serinicoccus</taxon>
    </lineage>
</organism>
<evidence type="ECO:0000259" key="3">
    <source>
        <dbReference type="PROSITE" id="PS50110"/>
    </source>
</evidence>
<dbReference type="PANTHER" id="PTHR48111:SF69">
    <property type="entry name" value="RESPONSE REGULATOR RECEIVER"/>
    <property type="match status" value="1"/>
</dbReference>
<evidence type="ECO:0000256" key="2">
    <source>
        <dbReference type="PROSITE-ProRule" id="PRU00169"/>
    </source>
</evidence>
<dbReference type="Pfam" id="PF03861">
    <property type="entry name" value="ANTAR"/>
    <property type="match status" value="1"/>
</dbReference>
<evidence type="ECO:0000313" key="5">
    <source>
        <dbReference type="EMBL" id="ANS77620.1"/>
    </source>
</evidence>
<dbReference type="GO" id="GO:0006355">
    <property type="term" value="P:regulation of DNA-templated transcription"/>
    <property type="evidence" value="ECO:0007669"/>
    <property type="project" value="TreeGrafter"/>
</dbReference>
<dbReference type="GO" id="GO:0000976">
    <property type="term" value="F:transcription cis-regulatory region binding"/>
    <property type="evidence" value="ECO:0007669"/>
    <property type="project" value="TreeGrafter"/>
</dbReference>
<dbReference type="STRING" id="1758689.SGUI_0224"/>
<dbReference type="SMART" id="SM00448">
    <property type="entry name" value="REC"/>
    <property type="match status" value="1"/>
</dbReference>
<dbReference type="SMART" id="SM01012">
    <property type="entry name" value="ANTAR"/>
    <property type="match status" value="1"/>
</dbReference>
<dbReference type="GO" id="GO:0003723">
    <property type="term" value="F:RNA binding"/>
    <property type="evidence" value="ECO:0007669"/>
    <property type="project" value="InterPro"/>
</dbReference>
<feature type="domain" description="Response regulatory" evidence="3">
    <location>
        <begin position="26"/>
        <end position="140"/>
    </location>
</feature>
<dbReference type="InterPro" id="IPR001789">
    <property type="entry name" value="Sig_transdc_resp-reg_receiver"/>
</dbReference>
<keyword evidence="6" id="KW-1185">Reference proteome</keyword>
<feature type="domain" description="ANTAR" evidence="4">
    <location>
        <begin position="146"/>
        <end position="207"/>
    </location>
</feature>
<dbReference type="PIRSF" id="PIRSF036382">
    <property type="entry name" value="RR_antiterm"/>
    <property type="match status" value="1"/>
</dbReference>
<dbReference type="AlphaFoldDB" id="A0A1B1N864"/>
<reference evidence="5 6" key="1">
    <citation type="submission" date="2016-03" db="EMBL/GenBank/DDBJ databases">
        <title>Shallow-sea hydrothermal system.</title>
        <authorList>
            <person name="Tang K."/>
        </authorList>
    </citation>
    <scope>NUCLEOTIDE SEQUENCE [LARGE SCALE GENOMIC DNA]</scope>
    <source>
        <strain evidence="5 6">JLT9</strain>
    </source>
</reference>
<dbReference type="Gene3D" id="3.40.50.2300">
    <property type="match status" value="1"/>
</dbReference>
<dbReference type="Proteomes" id="UP000092482">
    <property type="component" value="Chromosome"/>
</dbReference>
<dbReference type="InterPro" id="IPR008327">
    <property type="entry name" value="Sig_transdc_resp-reg_antiterm"/>
</dbReference>
<sequence length="214" mass="23196">MSETTPQEQGEQVQPEATEAAETGLRILLAEDEALIRMDLAEMLSEAGHTIVGQAADGEQAVALAQETSPDLVVMDIKMPGMDGLTAAEQIGRDGIAPVVMLTAFSDKNLVERARDAGVMSYVVKPFSAADVLPAIDIGRARWAERKALEAEVADLGERFETRKQVDRAKGLLMSQLKLSEADAFRWIQKAAMDRRLSMREVADAVISGMPAKK</sequence>
<protein>
    <submittedName>
        <fullName evidence="5">Response regulator</fullName>
    </submittedName>
</protein>
<dbReference type="PANTHER" id="PTHR48111">
    <property type="entry name" value="REGULATOR OF RPOS"/>
    <property type="match status" value="1"/>
</dbReference>
<dbReference type="InterPro" id="IPR036388">
    <property type="entry name" value="WH-like_DNA-bd_sf"/>
</dbReference>
<proteinExistence type="predicted"/>
<keyword evidence="1" id="KW-0238">DNA-binding</keyword>
<dbReference type="InterPro" id="IPR011006">
    <property type="entry name" value="CheY-like_superfamily"/>
</dbReference>
<dbReference type="PATRIC" id="fig|1758689.4.peg.230"/>
<gene>
    <name evidence="5" type="ORF">SGUI_0224</name>
</gene>
<dbReference type="GO" id="GO:0000156">
    <property type="term" value="F:phosphorelay response regulator activity"/>
    <property type="evidence" value="ECO:0007669"/>
    <property type="project" value="TreeGrafter"/>
</dbReference>
<dbReference type="Pfam" id="PF00072">
    <property type="entry name" value="Response_reg"/>
    <property type="match status" value="1"/>
</dbReference>
<evidence type="ECO:0000259" key="4">
    <source>
        <dbReference type="PROSITE" id="PS50921"/>
    </source>
</evidence>
<dbReference type="EMBL" id="CP014989">
    <property type="protein sequence ID" value="ANS77620.1"/>
    <property type="molecule type" value="Genomic_DNA"/>
</dbReference>
<dbReference type="GO" id="GO:0005829">
    <property type="term" value="C:cytosol"/>
    <property type="evidence" value="ECO:0007669"/>
    <property type="project" value="TreeGrafter"/>
</dbReference>